<evidence type="ECO:0000256" key="6">
    <source>
        <dbReference type="ARBA" id="ARBA00022619"/>
    </source>
</evidence>
<dbReference type="InterPro" id="IPR001783">
    <property type="entry name" value="Lumazine-bd"/>
</dbReference>
<dbReference type="InterPro" id="IPR017938">
    <property type="entry name" value="Riboflavin_synthase-like_b-brl"/>
</dbReference>
<dbReference type="NCBIfam" id="NF006767">
    <property type="entry name" value="PRK09289.1"/>
    <property type="match status" value="1"/>
</dbReference>
<evidence type="ECO:0000256" key="8">
    <source>
        <dbReference type="ARBA" id="ARBA00022737"/>
    </source>
</evidence>
<organism evidence="10">
    <name type="scientific">hydrothermal vent metagenome</name>
    <dbReference type="NCBI Taxonomy" id="652676"/>
    <lineage>
        <taxon>unclassified sequences</taxon>
        <taxon>metagenomes</taxon>
        <taxon>ecological metagenomes</taxon>
    </lineage>
</organism>
<comment type="pathway">
    <text evidence="3">Cofactor biosynthesis; riboflavin biosynthesis; riboflavin from 2-hydroxy-3-oxobutyl phosphate and 5-amino-6-(D-ribitylamino)uracil: step 2/2.</text>
</comment>
<dbReference type="CDD" id="cd00402">
    <property type="entry name" value="Riboflavin_synthase_like"/>
    <property type="match status" value="1"/>
</dbReference>
<dbReference type="EMBL" id="UOGC01000140">
    <property type="protein sequence ID" value="VAX22631.1"/>
    <property type="molecule type" value="Genomic_DNA"/>
</dbReference>
<dbReference type="GO" id="GO:0009231">
    <property type="term" value="P:riboflavin biosynthetic process"/>
    <property type="evidence" value="ECO:0007669"/>
    <property type="project" value="UniProtKB-KW"/>
</dbReference>
<keyword evidence="7 10" id="KW-0808">Transferase</keyword>
<dbReference type="PROSITE" id="PS51177">
    <property type="entry name" value="LUMAZINE_BIND"/>
    <property type="match status" value="2"/>
</dbReference>
<dbReference type="Pfam" id="PF00677">
    <property type="entry name" value="Lum_binding"/>
    <property type="match status" value="2"/>
</dbReference>
<dbReference type="PANTHER" id="PTHR21098">
    <property type="entry name" value="RIBOFLAVIN SYNTHASE ALPHA CHAIN"/>
    <property type="match status" value="1"/>
</dbReference>
<dbReference type="InterPro" id="IPR023366">
    <property type="entry name" value="ATP_synth_asu-like_sf"/>
</dbReference>
<feature type="domain" description="Lumazine-binding" evidence="9">
    <location>
        <begin position="97"/>
        <end position="193"/>
    </location>
</feature>
<evidence type="ECO:0000259" key="9">
    <source>
        <dbReference type="PROSITE" id="PS51177"/>
    </source>
</evidence>
<evidence type="ECO:0000256" key="4">
    <source>
        <dbReference type="ARBA" id="ARBA00012827"/>
    </source>
</evidence>
<dbReference type="NCBIfam" id="NF009566">
    <property type="entry name" value="PRK13020.1"/>
    <property type="match status" value="1"/>
</dbReference>
<dbReference type="FunFam" id="2.40.30.20:FF:000003">
    <property type="entry name" value="Riboflavin synthase, alpha subunit"/>
    <property type="match status" value="1"/>
</dbReference>
<sequence>MFTGIIEGVGIVKAVRRASADLSLEVNTGAYVENPVIGESVALNGVCLTVVTIKGPILTFDVSSETLSRTTFKNVKMGDKVNLERATKLGDRMGGHIVSGHIDTVATLTRCDAIGAGYEIEVSLPKTDMKYIIGKGSIAVDGMSLTVATKRENSFTVAVIPHTYNETRLNSLKPGSFVNIEYDMIAKYVENFVNTAVSSGSSINKEFLNKHGFGY</sequence>
<evidence type="ECO:0000256" key="2">
    <source>
        <dbReference type="ARBA" id="ARBA00002803"/>
    </source>
</evidence>
<dbReference type="FunFam" id="2.40.30.20:FF:000004">
    <property type="entry name" value="Riboflavin synthase, alpha subunit"/>
    <property type="match status" value="1"/>
</dbReference>
<keyword evidence="8" id="KW-0677">Repeat</keyword>
<comment type="function">
    <text evidence="2">Catalyzes the dismutation of two molecules of 6,7-dimethyl-8-ribityllumazine, resulting in the formation of riboflavin and 5-amino-6-(D-ribitylamino)uracil.</text>
</comment>
<evidence type="ECO:0000313" key="10">
    <source>
        <dbReference type="EMBL" id="VAX22631.1"/>
    </source>
</evidence>
<dbReference type="SUPFAM" id="SSF63380">
    <property type="entry name" value="Riboflavin synthase domain-like"/>
    <property type="match status" value="2"/>
</dbReference>
<dbReference type="PIRSF" id="PIRSF000498">
    <property type="entry name" value="Riboflavin_syn_A"/>
    <property type="match status" value="1"/>
</dbReference>
<evidence type="ECO:0000256" key="1">
    <source>
        <dbReference type="ARBA" id="ARBA00000968"/>
    </source>
</evidence>
<dbReference type="AlphaFoldDB" id="A0A3B1C7K2"/>
<dbReference type="EC" id="2.5.1.9" evidence="4"/>
<feature type="domain" description="Lumazine-binding" evidence="9">
    <location>
        <begin position="1"/>
        <end position="96"/>
    </location>
</feature>
<reference evidence="10" key="1">
    <citation type="submission" date="2018-06" db="EMBL/GenBank/DDBJ databases">
        <authorList>
            <person name="Zhirakovskaya E."/>
        </authorList>
    </citation>
    <scope>NUCLEOTIDE SEQUENCE</scope>
</reference>
<protein>
    <recommendedName>
        <fullName evidence="5">Riboflavin synthase</fullName>
        <ecNumber evidence="4">2.5.1.9</ecNumber>
    </recommendedName>
</protein>
<accession>A0A3B1C7K2</accession>
<dbReference type="Gene3D" id="2.40.30.20">
    <property type="match status" value="2"/>
</dbReference>
<dbReference type="GO" id="GO:0004746">
    <property type="term" value="F:riboflavin synthase activity"/>
    <property type="evidence" value="ECO:0007669"/>
    <property type="project" value="UniProtKB-EC"/>
</dbReference>
<keyword evidence="6" id="KW-0686">Riboflavin biosynthesis</keyword>
<dbReference type="PANTHER" id="PTHR21098:SF12">
    <property type="entry name" value="RIBOFLAVIN SYNTHASE"/>
    <property type="match status" value="1"/>
</dbReference>
<evidence type="ECO:0000256" key="3">
    <source>
        <dbReference type="ARBA" id="ARBA00004887"/>
    </source>
</evidence>
<proteinExistence type="predicted"/>
<evidence type="ECO:0000256" key="5">
    <source>
        <dbReference type="ARBA" id="ARBA00013950"/>
    </source>
</evidence>
<comment type="catalytic activity">
    <reaction evidence="1">
        <text>2 6,7-dimethyl-8-(1-D-ribityl)lumazine + H(+) = 5-amino-6-(D-ribitylamino)uracil + riboflavin</text>
        <dbReference type="Rhea" id="RHEA:20772"/>
        <dbReference type="ChEBI" id="CHEBI:15378"/>
        <dbReference type="ChEBI" id="CHEBI:15934"/>
        <dbReference type="ChEBI" id="CHEBI:57986"/>
        <dbReference type="ChEBI" id="CHEBI:58201"/>
        <dbReference type="EC" id="2.5.1.9"/>
    </reaction>
</comment>
<gene>
    <name evidence="10" type="ORF">MNBD_NITROSPINAE01-340</name>
</gene>
<name>A0A3B1C7K2_9ZZZZ</name>
<dbReference type="NCBIfam" id="TIGR00187">
    <property type="entry name" value="ribE"/>
    <property type="match status" value="1"/>
</dbReference>
<evidence type="ECO:0000256" key="7">
    <source>
        <dbReference type="ARBA" id="ARBA00022679"/>
    </source>
</evidence>
<dbReference type="InterPro" id="IPR026017">
    <property type="entry name" value="Lumazine-bd_dom"/>
</dbReference>